<organism evidence="1 2">
    <name type="scientific">Nocardiopsis changdeensis</name>
    <dbReference type="NCBI Taxonomy" id="2831969"/>
    <lineage>
        <taxon>Bacteria</taxon>
        <taxon>Bacillati</taxon>
        <taxon>Actinomycetota</taxon>
        <taxon>Actinomycetes</taxon>
        <taxon>Streptosporangiales</taxon>
        <taxon>Nocardiopsidaceae</taxon>
        <taxon>Nocardiopsis</taxon>
    </lineage>
</organism>
<reference evidence="2" key="1">
    <citation type="submission" date="2021-05" db="EMBL/GenBank/DDBJ databases">
        <title>Direct Submission.</title>
        <authorList>
            <person name="Li K."/>
            <person name="Gao J."/>
        </authorList>
    </citation>
    <scope>NUCLEOTIDE SEQUENCE [LARGE SCALE GENOMIC DNA]</scope>
    <source>
        <strain evidence="2">Mg02</strain>
        <plasmid evidence="2">unnamed4</plasmid>
    </source>
</reference>
<gene>
    <name evidence="1" type="ORF">KGD84_32435</name>
</gene>
<proteinExistence type="predicted"/>
<geneLocation type="plasmid" evidence="1 2">
    <name>unnamed4</name>
</geneLocation>
<name>A0A975QCA0_9ACTN</name>
<sequence length="142" mass="15333">MTLAAVVFIVALAALVVGMWTWQIRHVIRTAPAAAAIGVRWRVRDRADAADLDALRAHLALEAMHQARRTCGAHLTVAEISAAAADPQGAAARFRREGTPDAYAAARDLEDLARQADREAITAVITWALEQEGRSKSRKARG</sequence>
<keyword evidence="1" id="KW-0614">Plasmid</keyword>
<evidence type="ECO:0000313" key="1">
    <source>
        <dbReference type="EMBL" id="QUX26408.1"/>
    </source>
</evidence>
<dbReference type="RefSeq" id="WP_220565987.1">
    <property type="nucleotide sequence ID" value="NZ_CP074136.1"/>
</dbReference>
<dbReference type="EMBL" id="CP074136">
    <property type="protein sequence ID" value="QUX26408.1"/>
    <property type="molecule type" value="Genomic_DNA"/>
</dbReference>
<protein>
    <submittedName>
        <fullName evidence="1">Uncharacterized protein</fullName>
    </submittedName>
</protein>
<dbReference type="Proteomes" id="UP000676079">
    <property type="component" value="Plasmid unnamed4"/>
</dbReference>
<accession>A0A975QCA0</accession>
<evidence type="ECO:0000313" key="2">
    <source>
        <dbReference type="Proteomes" id="UP000676079"/>
    </source>
</evidence>
<keyword evidence="2" id="KW-1185">Reference proteome</keyword>